<evidence type="ECO:0000259" key="1">
    <source>
        <dbReference type="Pfam" id="PF08840"/>
    </source>
</evidence>
<dbReference type="AlphaFoldDB" id="A0A564VWF0"/>
<dbReference type="Pfam" id="PF08840">
    <property type="entry name" value="BAAT_C"/>
    <property type="match status" value="1"/>
</dbReference>
<reference evidence="2 3" key="1">
    <citation type="submission" date="2019-07" db="EMBL/GenBank/DDBJ databases">
        <authorList>
            <person name="Hibberd C M."/>
            <person name="Gehrig L. J."/>
            <person name="Chang H.-W."/>
            <person name="Venkatesh S."/>
        </authorList>
    </citation>
    <scope>NUCLEOTIDE SEQUENCE [LARGE SCALE GENOMIC DNA]</scope>
    <source>
        <strain evidence="2">Blautia_luti_SSTS_Bg7063</strain>
    </source>
</reference>
<dbReference type="Gene3D" id="3.40.50.1820">
    <property type="entry name" value="alpha/beta hydrolase"/>
    <property type="match status" value="1"/>
</dbReference>
<organism evidence="2 3">
    <name type="scientific">Blautia luti</name>
    <dbReference type="NCBI Taxonomy" id="89014"/>
    <lineage>
        <taxon>Bacteria</taxon>
        <taxon>Bacillati</taxon>
        <taxon>Bacillota</taxon>
        <taxon>Clostridia</taxon>
        <taxon>Lachnospirales</taxon>
        <taxon>Lachnospiraceae</taxon>
        <taxon>Blautia</taxon>
    </lineage>
</organism>
<proteinExistence type="predicted"/>
<name>A0A564VWF0_9FIRM</name>
<sequence length="157" mass="18437">MPYMPFCYQHPDYWRIISEESKRTGDMIASRKLFDDSETVPPITEEEFIKVENIRGKLFLVCAEDDALWDTAKYIRRMEKRLAEQPHTCAVEAVIYEHGTHFVFPDGMLRTMLPVGSALFVKLAFTAAKKYPKECKTARIDIDRRMTHVICDWRDKK</sequence>
<feature type="domain" description="BAAT/Acyl-CoA thioester hydrolase C-terminal" evidence="1">
    <location>
        <begin position="43"/>
        <end position="105"/>
    </location>
</feature>
<keyword evidence="3" id="KW-1185">Reference proteome</keyword>
<gene>
    <name evidence="2" type="ORF">RSSSTS7063_03050</name>
</gene>
<dbReference type="InterPro" id="IPR029058">
    <property type="entry name" value="AB_hydrolase_fold"/>
</dbReference>
<dbReference type="EMBL" id="CABHNW010000064">
    <property type="protein sequence ID" value="VUX36879.1"/>
    <property type="molecule type" value="Genomic_DNA"/>
</dbReference>
<dbReference type="InterPro" id="IPR014940">
    <property type="entry name" value="BAAT_C"/>
</dbReference>
<accession>A0A564VWF0</accession>
<evidence type="ECO:0000313" key="2">
    <source>
        <dbReference type="EMBL" id="VUX36879.1"/>
    </source>
</evidence>
<protein>
    <recommendedName>
        <fullName evidence="1">BAAT/Acyl-CoA thioester hydrolase C-terminal domain-containing protein</fullName>
    </recommendedName>
</protein>
<dbReference type="Proteomes" id="UP000408482">
    <property type="component" value="Unassembled WGS sequence"/>
</dbReference>
<evidence type="ECO:0000313" key="3">
    <source>
        <dbReference type="Proteomes" id="UP000408482"/>
    </source>
</evidence>